<reference evidence="4 5" key="1">
    <citation type="submission" date="2012-12" db="EMBL/GenBank/DDBJ databases">
        <title>Whole genome shotgun sequence of Gordonia aichiensis NBRC 108223.</title>
        <authorList>
            <person name="Isaki-Nakamura S."/>
            <person name="Hosoyama A."/>
            <person name="Tsuchikane K."/>
            <person name="Ando Y."/>
            <person name="Baba S."/>
            <person name="Ohji S."/>
            <person name="Hamada M."/>
            <person name="Tamura T."/>
            <person name="Yamazoe A."/>
            <person name="Yamazaki S."/>
            <person name="Fujita N."/>
        </authorList>
    </citation>
    <scope>NUCLEOTIDE SEQUENCE [LARGE SCALE GENOMIC DNA]</scope>
    <source>
        <strain evidence="4 5">NBRC 108223</strain>
    </source>
</reference>
<dbReference type="Proteomes" id="UP000010988">
    <property type="component" value="Unassembled WGS sequence"/>
</dbReference>
<name>L7KLE9_9ACTN</name>
<dbReference type="EMBL" id="BANR01000007">
    <property type="protein sequence ID" value="GAC48782.1"/>
    <property type="molecule type" value="Genomic_DNA"/>
</dbReference>
<dbReference type="InterPro" id="IPR050268">
    <property type="entry name" value="NADH-dep_flavin_reductase"/>
</dbReference>
<proteinExistence type="inferred from homology"/>
<dbReference type="OrthoDB" id="9792858at2"/>
<comment type="caution">
    <text evidence="4">The sequence shown here is derived from an EMBL/GenBank/DDBJ whole genome shotgun (WGS) entry which is preliminary data.</text>
</comment>
<gene>
    <name evidence="4" type="ORF">GOACH_07_00660</name>
</gene>
<keyword evidence="2" id="KW-0560">Oxidoreductase</keyword>
<evidence type="ECO:0000256" key="2">
    <source>
        <dbReference type="ARBA" id="ARBA00023002"/>
    </source>
</evidence>
<evidence type="ECO:0000259" key="3">
    <source>
        <dbReference type="SMART" id="SM00903"/>
    </source>
</evidence>
<dbReference type="RefSeq" id="WP_005174324.1">
    <property type="nucleotide sequence ID" value="NZ_BANR01000007.1"/>
</dbReference>
<dbReference type="Gene3D" id="2.30.110.10">
    <property type="entry name" value="Electron Transport, Fmn-binding Protein, Chain A"/>
    <property type="match status" value="1"/>
</dbReference>
<dbReference type="PANTHER" id="PTHR30466:SF11">
    <property type="entry name" value="FLAVIN-DEPENDENT MONOOXYGENASE, REDUCTASE SUBUNIT HSAB"/>
    <property type="match status" value="1"/>
</dbReference>
<dbReference type="SUPFAM" id="SSF50475">
    <property type="entry name" value="FMN-binding split barrel"/>
    <property type="match status" value="1"/>
</dbReference>
<dbReference type="GO" id="GO:0010181">
    <property type="term" value="F:FMN binding"/>
    <property type="evidence" value="ECO:0007669"/>
    <property type="project" value="InterPro"/>
</dbReference>
<evidence type="ECO:0000313" key="5">
    <source>
        <dbReference type="Proteomes" id="UP000010988"/>
    </source>
</evidence>
<dbReference type="SMART" id="SM00903">
    <property type="entry name" value="Flavin_Reduct"/>
    <property type="match status" value="1"/>
</dbReference>
<dbReference type="eggNOG" id="COG1853">
    <property type="taxonomic scope" value="Bacteria"/>
</dbReference>
<dbReference type="Pfam" id="PF01613">
    <property type="entry name" value="Flavin_Reduct"/>
    <property type="match status" value="1"/>
</dbReference>
<sequence length="398" mass="43925">MTTPTPTPIDAQLFREVLGHYPTGVVVVTGRDPAGDVLAMVVGTFNSVSLEPALVSFMPMKTSRTFEAMQQCESLCINIVGGEQEDVVMTIARRWENKLDGLDWRESPSGDPILADSVAWVDTRLWSTVDAGDHWIVLCEVVDLAVTNPVSPLIFFQGGYGSFVCTSLMARMDHEILPAIHAAHGARPQVEALATRIGCEVSVLTAVSCDEMAMALSATGEDIDREHGLARRVPMVPPIGDSYVFDQSTDIQESWIGKLRNADDTVKQIHRERLTFMRCHGFAMSFLPPEGDAAYGDMRDATRRYESGRLTPADERSIRESIANCAVDYRVRDLDDDEVYDIGSLVLPIRDPNGGYTMTLRLAQLPQRATGSLVHEWIRQARLVVSALENTTPTKENV</sequence>
<dbReference type="AlphaFoldDB" id="L7KLE9"/>
<dbReference type="InterPro" id="IPR002563">
    <property type="entry name" value="Flavin_Rdtase-like_dom"/>
</dbReference>
<organism evidence="4 5">
    <name type="scientific">Gordonia aichiensis NBRC 108223</name>
    <dbReference type="NCBI Taxonomy" id="1220583"/>
    <lineage>
        <taxon>Bacteria</taxon>
        <taxon>Bacillati</taxon>
        <taxon>Actinomycetota</taxon>
        <taxon>Actinomycetes</taxon>
        <taxon>Mycobacteriales</taxon>
        <taxon>Gordoniaceae</taxon>
        <taxon>Gordonia</taxon>
    </lineage>
</organism>
<keyword evidence="5" id="KW-1185">Reference proteome</keyword>
<dbReference type="InterPro" id="IPR012349">
    <property type="entry name" value="Split_barrel_FMN-bd"/>
</dbReference>
<dbReference type="STRING" id="1220583.GOACH_07_00660"/>
<evidence type="ECO:0000256" key="1">
    <source>
        <dbReference type="ARBA" id="ARBA00008898"/>
    </source>
</evidence>
<evidence type="ECO:0000313" key="4">
    <source>
        <dbReference type="EMBL" id="GAC48782.1"/>
    </source>
</evidence>
<dbReference type="GO" id="GO:0042602">
    <property type="term" value="F:riboflavin reductase (NADPH) activity"/>
    <property type="evidence" value="ECO:0007669"/>
    <property type="project" value="TreeGrafter"/>
</dbReference>
<protein>
    <recommendedName>
        <fullName evidence="3">Flavin reductase like domain-containing protein</fullName>
    </recommendedName>
</protein>
<accession>L7KLE9</accession>
<comment type="similarity">
    <text evidence="1">Belongs to the non-flavoprotein flavin reductase family.</text>
</comment>
<feature type="domain" description="Flavin reductase like" evidence="3">
    <location>
        <begin position="18"/>
        <end position="162"/>
    </location>
</feature>
<dbReference type="PANTHER" id="PTHR30466">
    <property type="entry name" value="FLAVIN REDUCTASE"/>
    <property type="match status" value="1"/>
</dbReference>